<reference evidence="1" key="1">
    <citation type="submission" date="2018-05" db="EMBL/GenBank/DDBJ databases">
        <authorList>
            <person name="Lanie J.A."/>
            <person name="Ng W.-L."/>
            <person name="Kazmierczak K.M."/>
            <person name="Andrzejewski T.M."/>
            <person name="Davidsen T.M."/>
            <person name="Wayne K.J."/>
            <person name="Tettelin H."/>
            <person name="Glass J.I."/>
            <person name="Rusch D."/>
            <person name="Podicherti R."/>
            <person name="Tsui H.-C.T."/>
            <person name="Winkler M.E."/>
        </authorList>
    </citation>
    <scope>NUCLEOTIDE SEQUENCE</scope>
</reference>
<gene>
    <name evidence="1" type="ORF">METZ01_LOCUS310961</name>
</gene>
<evidence type="ECO:0000313" key="1">
    <source>
        <dbReference type="EMBL" id="SVC58107.1"/>
    </source>
</evidence>
<dbReference type="EMBL" id="UINC01099098">
    <property type="protein sequence ID" value="SVC58107.1"/>
    <property type="molecule type" value="Genomic_DNA"/>
</dbReference>
<protein>
    <submittedName>
        <fullName evidence="1">Uncharacterized protein</fullName>
    </submittedName>
</protein>
<organism evidence="1">
    <name type="scientific">marine metagenome</name>
    <dbReference type="NCBI Taxonomy" id="408172"/>
    <lineage>
        <taxon>unclassified sequences</taxon>
        <taxon>metagenomes</taxon>
        <taxon>ecological metagenomes</taxon>
    </lineage>
</organism>
<feature type="non-terminal residue" evidence="1">
    <location>
        <position position="95"/>
    </location>
</feature>
<sequence>MPVRQHRKTVPQLIKTSTVEVRGDYAGTISGIVKNLAPGPDNHRMPVSLTFAGMTARLARSDHVTKVFNSAGTQQRFPMGLTGEHGKCGRDCNNI</sequence>
<accession>A0A382NCY2</accession>
<dbReference type="AlphaFoldDB" id="A0A382NCY2"/>
<name>A0A382NCY2_9ZZZZ</name>
<proteinExistence type="predicted"/>